<dbReference type="PANTHER" id="PTHR31410">
    <property type="entry name" value="TRANSMEMBRANE PROTEIN 246"/>
    <property type="match status" value="1"/>
</dbReference>
<feature type="transmembrane region" description="Helical" evidence="1">
    <location>
        <begin position="6"/>
        <end position="27"/>
    </location>
</feature>
<evidence type="ECO:0000313" key="3">
    <source>
        <dbReference type="RefSeq" id="XP_013420775.1"/>
    </source>
</evidence>
<dbReference type="GO" id="GO:0016757">
    <property type="term" value="F:glycosyltransferase activity"/>
    <property type="evidence" value="ECO:0007669"/>
    <property type="project" value="InterPro"/>
</dbReference>
<feature type="transmembrane region" description="Helical" evidence="1">
    <location>
        <begin position="280"/>
        <end position="302"/>
    </location>
</feature>
<dbReference type="Proteomes" id="UP000085678">
    <property type="component" value="Unplaced"/>
</dbReference>
<keyword evidence="1" id="KW-0472">Membrane</keyword>
<feature type="transmembrane region" description="Helical" evidence="1">
    <location>
        <begin position="252"/>
        <end position="274"/>
    </location>
</feature>
<dbReference type="RefSeq" id="XP_013420775.1">
    <property type="nucleotide sequence ID" value="XM_013565321.1"/>
</dbReference>
<dbReference type="GeneID" id="106181063"/>
<reference evidence="3 4" key="1">
    <citation type="submission" date="2025-04" db="UniProtKB">
        <authorList>
            <consortium name="RefSeq"/>
        </authorList>
    </citation>
    <scope>IDENTIFICATION</scope>
    <source>
        <tissue evidence="3 4">Gonads</tissue>
    </source>
</reference>
<keyword evidence="2" id="KW-1185">Reference proteome</keyword>
<evidence type="ECO:0000313" key="4">
    <source>
        <dbReference type="RefSeq" id="XP_013420776.1"/>
    </source>
</evidence>
<keyword evidence="1" id="KW-0812">Transmembrane</keyword>
<gene>
    <name evidence="3 4" type="primary">LOC106181063</name>
</gene>
<keyword evidence="1" id="KW-1133">Transmembrane helix</keyword>
<dbReference type="InterPro" id="IPR029675">
    <property type="entry name" value="PGAP4"/>
</dbReference>
<organism evidence="2 4">
    <name type="scientific">Lingula anatina</name>
    <name type="common">Brachiopod</name>
    <name type="synonym">Lingula unguis</name>
    <dbReference type="NCBI Taxonomy" id="7574"/>
    <lineage>
        <taxon>Eukaryota</taxon>
        <taxon>Metazoa</taxon>
        <taxon>Spiralia</taxon>
        <taxon>Lophotrochozoa</taxon>
        <taxon>Brachiopoda</taxon>
        <taxon>Linguliformea</taxon>
        <taxon>Lingulata</taxon>
        <taxon>Lingulida</taxon>
        <taxon>Linguloidea</taxon>
        <taxon>Lingulidae</taxon>
        <taxon>Lingula</taxon>
    </lineage>
</organism>
<dbReference type="RefSeq" id="XP_013420776.1">
    <property type="nucleotide sequence ID" value="XM_013565322.1"/>
</dbReference>
<dbReference type="KEGG" id="lak:106181063"/>
<dbReference type="GO" id="GO:0000139">
    <property type="term" value="C:Golgi membrane"/>
    <property type="evidence" value="ECO:0007669"/>
    <property type="project" value="InterPro"/>
</dbReference>
<sequence length="393" mass="45825">MRMPKFLPGFLVLYSATFLFVLPLLCWKLPHSLYFSKGSSTAEVERLKNLDLQRLAAAEYHFKEQVTGETNPQNSKHTDITRPHIAVTIITVKRKSKKYQPHYLTQCLHHFMKIVKEMKEIGQHWELSVCNVDSNPLKYEEAQNLSKYVTVFQPYVKKRSTAGNLFEKEKRDYVYCLNKTLNLHPEFAFVIEDDALPHPDFSRVFPDIVNRLMDNKSHSVSFNKDKIAYVKFYHPERLLGYFNPEPNRIPELLIMGFILGAVTVWICQVVKLHIVGKNTHSLWLIFSVYFMLCMIAIGRVNVLELRRLSHHFYNIVPAPTCCTPAMLFPQKGGHEIVNFLSKVECKNKYAMDTALDDFMRKSEVRPYYVEPNLFQHIGLYSSLRLKVLDPFIV</sequence>
<protein>
    <submittedName>
        <fullName evidence="3 4">Transmembrane protein 246-like</fullName>
    </submittedName>
</protein>
<proteinExistence type="predicted"/>
<evidence type="ECO:0000256" key="1">
    <source>
        <dbReference type="SAM" id="Phobius"/>
    </source>
</evidence>
<name>A0A1S3KEV9_LINAN</name>
<dbReference type="AlphaFoldDB" id="A0A1S3KEV9"/>
<dbReference type="GO" id="GO:0006506">
    <property type="term" value="P:GPI anchor biosynthetic process"/>
    <property type="evidence" value="ECO:0007669"/>
    <property type="project" value="InterPro"/>
</dbReference>
<dbReference type="PANTHER" id="PTHR31410:SF1">
    <property type="entry name" value="POST-GPI ATTACHMENT TO PROTEINS FACTOR 4"/>
    <property type="match status" value="1"/>
</dbReference>
<evidence type="ECO:0000313" key="2">
    <source>
        <dbReference type="Proteomes" id="UP000085678"/>
    </source>
</evidence>
<dbReference type="CDD" id="cd22190">
    <property type="entry name" value="PGAP4"/>
    <property type="match status" value="1"/>
</dbReference>
<accession>A0A1S3KEV9</accession>
<dbReference type="OrthoDB" id="2016523at2759"/>